<comment type="caution">
    <text evidence="2">The sequence shown here is derived from an EMBL/GenBank/DDBJ whole genome shotgun (WGS) entry which is preliminary data.</text>
</comment>
<gene>
    <name evidence="2" type="ORF">H6G95_29905</name>
</gene>
<sequence length="41" mass="4607">MGIYKLITELAKKESRTVSQMTTLLIKDGLLSRGLEVPEDE</sequence>
<reference evidence="2 3" key="1">
    <citation type="journal article" date="2020" name="ISME J.">
        <title>Comparative genomics reveals insights into cyanobacterial evolution and habitat adaptation.</title>
        <authorList>
            <person name="Chen M.Y."/>
            <person name="Teng W.K."/>
            <person name="Zhao L."/>
            <person name="Hu C.X."/>
            <person name="Zhou Y.K."/>
            <person name="Han B.P."/>
            <person name="Song L.R."/>
            <person name="Shu W.S."/>
        </authorList>
    </citation>
    <scope>NUCLEOTIDE SEQUENCE [LARGE SCALE GENOMIC DNA]</scope>
    <source>
        <strain evidence="2 3">FACHB-391</strain>
    </source>
</reference>
<organism evidence="2 3">
    <name type="scientific">Nostoc linckia FACHB-391</name>
    <dbReference type="NCBI Taxonomy" id="2692906"/>
    <lineage>
        <taxon>Bacteria</taxon>
        <taxon>Bacillati</taxon>
        <taxon>Cyanobacteriota</taxon>
        <taxon>Cyanophyceae</taxon>
        <taxon>Nostocales</taxon>
        <taxon>Nostocaceae</taxon>
        <taxon>Nostoc</taxon>
    </lineage>
</organism>
<dbReference type="InterPro" id="IPR012869">
    <property type="entry name" value="RHH_5"/>
</dbReference>
<evidence type="ECO:0000313" key="3">
    <source>
        <dbReference type="Proteomes" id="UP000604661"/>
    </source>
</evidence>
<accession>A0ABR8F626</accession>
<dbReference type="RefSeq" id="WP_190900333.1">
    <property type="nucleotide sequence ID" value="NZ_JACJTE010000057.1"/>
</dbReference>
<keyword evidence="3" id="KW-1185">Reference proteome</keyword>
<dbReference type="Pfam" id="PF07878">
    <property type="entry name" value="RHH_5"/>
    <property type="match status" value="1"/>
</dbReference>
<proteinExistence type="predicted"/>
<dbReference type="EMBL" id="JACJTE010000057">
    <property type="protein sequence ID" value="MBD2564727.1"/>
    <property type="molecule type" value="Genomic_DNA"/>
</dbReference>
<protein>
    <recommendedName>
        <fullName evidence="1">CopG-like ribbon-helix-helix domain-containing protein</fullName>
    </recommendedName>
</protein>
<feature type="domain" description="CopG-like ribbon-helix-helix" evidence="1">
    <location>
        <begin position="3"/>
        <end position="32"/>
    </location>
</feature>
<evidence type="ECO:0000259" key="1">
    <source>
        <dbReference type="Pfam" id="PF07878"/>
    </source>
</evidence>
<dbReference type="Proteomes" id="UP000604661">
    <property type="component" value="Unassembled WGS sequence"/>
</dbReference>
<evidence type="ECO:0000313" key="2">
    <source>
        <dbReference type="EMBL" id="MBD2564727.1"/>
    </source>
</evidence>
<name>A0ABR8F626_NOSLI</name>